<accession>A0ABY7D3J2</accession>
<organism evidence="2 3">
    <name type="scientific">Puccinia triticina</name>
    <dbReference type="NCBI Taxonomy" id="208348"/>
    <lineage>
        <taxon>Eukaryota</taxon>
        <taxon>Fungi</taxon>
        <taxon>Dikarya</taxon>
        <taxon>Basidiomycota</taxon>
        <taxon>Pucciniomycotina</taxon>
        <taxon>Pucciniomycetes</taxon>
        <taxon>Pucciniales</taxon>
        <taxon>Pucciniaceae</taxon>
        <taxon>Puccinia</taxon>
    </lineage>
</organism>
<evidence type="ECO:0000313" key="2">
    <source>
        <dbReference type="EMBL" id="WAQ90842.1"/>
    </source>
</evidence>
<evidence type="ECO:0000256" key="1">
    <source>
        <dbReference type="SAM" id="MobiDB-lite"/>
    </source>
</evidence>
<reference evidence="2" key="1">
    <citation type="submission" date="2022-10" db="EMBL/GenBank/DDBJ databases">
        <title>Puccinia triticina Genome sequencing and assembly.</title>
        <authorList>
            <person name="Li C."/>
        </authorList>
    </citation>
    <scope>NUCLEOTIDE SEQUENCE</scope>
    <source>
        <strain evidence="2">Pt15</strain>
    </source>
</reference>
<feature type="region of interest" description="Disordered" evidence="1">
    <location>
        <begin position="744"/>
        <end position="776"/>
    </location>
</feature>
<evidence type="ECO:0000313" key="3">
    <source>
        <dbReference type="Proteomes" id="UP001164743"/>
    </source>
</evidence>
<feature type="compositionally biased region" description="Polar residues" evidence="1">
    <location>
        <begin position="93"/>
        <end position="103"/>
    </location>
</feature>
<proteinExistence type="predicted"/>
<feature type="region of interest" description="Disordered" evidence="1">
    <location>
        <begin position="53"/>
        <end position="125"/>
    </location>
</feature>
<feature type="region of interest" description="Disordered" evidence="1">
    <location>
        <begin position="1"/>
        <end position="21"/>
    </location>
</feature>
<sequence>MYSGSSDNPARRIDRATHPGQQVVIASAAAQDEPHHPIPNTLVLHHLVKRNPSPTGIDTLLHPSQPARTAAREERQTDRTDQGPRQLHRHTLPRTQPSRTPPTDQGGPLKEPEDPVPPTRTKPLSRCEQVIKLPEKPCPSKTISSKLSDTFNILNQQSPSSSYEPSETVLLNSLSSAAQEYHLLHGSINTLLLSNPQQLRERLEKFWSVWLWRWNVGKTGCGAIDFNELFGGLQSPFLESPKMPRAPVDLFARFINEICPGFSVLPILIHDRKVVHMPSPTGLIKQEDIQSLLRYLLSLLEGSEAKRAQARPVAQVSVVDQEQNVIMKRLSGFDFGTLATFQPKLVSTTSSAIQPAGAWARRALKWASASLVLPSFDNIENESESLDQLLRADIGLAPRTSPPRLVRIKSSLADPEIVTEAISSPTRLASRRSRHSTASSQTRPGYPHNLLAIYPPAQTSTSNASHYPNNLKNLYGNMAVSESPEGESGVHSLPMVAQDSAMGSKAASVADPVAEEKTMVPCPSSIGHSKHNPRSPSFNVEYALADAMSEQSIGSLAALEFIRAHSFTEFPRSDTSGPSRPPSSHHPTDPPGRPHQPVPLEATAPKAPHARRVLDSFVQSKWPEESQTSEQPRTPERKTTKFQASIRKVSGQRFMIRDDPRSTGLFIQQSGPQSAWLSRNEIWPGKIIPPSEVEVNLGLLRLLDGKVFGQVDGLPNHPSHPGISLFEESFLRTKSGQWIVSKKIPHHRRHQHSQGQERQRSEAGGEMMVGTTAASSSSTRDLAGGFIEAFLVLPAGFGSLIEADNEMRLLERQSEVLDMTIF</sequence>
<keyword evidence="3" id="KW-1185">Reference proteome</keyword>
<name>A0ABY7D3J2_9BASI</name>
<feature type="region of interest" description="Disordered" evidence="1">
    <location>
        <begin position="423"/>
        <end position="449"/>
    </location>
</feature>
<dbReference type="RefSeq" id="XP_053026397.1">
    <property type="nucleotide sequence ID" value="XM_053162420.1"/>
</dbReference>
<dbReference type="GeneID" id="77803315"/>
<dbReference type="Proteomes" id="UP001164743">
    <property type="component" value="Chromosome 13A"/>
</dbReference>
<feature type="region of interest" description="Disordered" evidence="1">
    <location>
        <begin position="570"/>
        <end position="642"/>
    </location>
</feature>
<dbReference type="EMBL" id="CP110433">
    <property type="protein sequence ID" value="WAQ90842.1"/>
    <property type="molecule type" value="Genomic_DNA"/>
</dbReference>
<gene>
    <name evidence="2" type="ORF">PtA15_13A241</name>
</gene>
<evidence type="ECO:0008006" key="4">
    <source>
        <dbReference type="Google" id="ProtNLM"/>
    </source>
</evidence>
<feature type="compositionally biased region" description="Basic and acidic residues" evidence="1">
    <location>
        <begin position="70"/>
        <end position="82"/>
    </location>
</feature>
<protein>
    <recommendedName>
        <fullName evidence="4">CCZ1/INTU/HSP4 first Longin domain-containing protein</fullName>
    </recommendedName>
</protein>